<dbReference type="GO" id="GO:0071486">
    <property type="term" value="P:cellular response to high light intensity"/>
    <property type="evidence" value="ECO:0007669"/>
    <property type="project" value="InterPro"/>
</dbReference>
<dbReference type="AlphaFoldDB" id="A0A8J5FUM9"/>
<accession>A0A8J5FUM9</accession>
<feature type="transmembrane region" description="Helical" evidence="1">
    <location>
        <begin position="109"/>
        <end position="129"/>
    </location>
</feature>
<proteinExistence type="predicted"/>
<dbReference type="InterPro" id="IPR044971">
    <property type="entry name" value="SEP2"/>
</dbReference>
<name>A0A8J5FUM9_ZINOF</name>
<protein>
    <submittedName>
        <fullName evidence="2">Uncharacterized protein</fullName>
    </submittedName>
</protein>
<comment type="caution">
    <text evidence="2">The sequence shown here is derived from an EMBL/GenBank/DDBJ whole genome shotgun (WGS) entry which is preliminary data.</text>
</comment>
<keyword evidence="1" id="KW-0812">Transmembrane</keyword>
<evidence type="ECO:0000256" key="1">
    <source>
        <dbReference type="SAM" id="Phobius"/>
    </source>
</evidence>
<dbReference type="PANTHER" id="PTHR36490:SF1">
    <property type="entry name" value="STRESS ENHANCED PROTEIN 2, CHLOROPLASTIC"/>
    <property type="match status" value="1"/>
</dbReference>
<reference evidence="2 3" key="1">
    <citation type="submission" date="2020-08" db="EMBL/GenBank/DDBJ databases">
        <title>Plant Genome Project.</title>
        <authorList>
            <person name="Zhang R.-G."/>
        </authorList>
    </citation>
    <scope>NUCLEOTIDE SEQUENCE [LARGE SCALE GENOMIC DNA]</scope>
    <source>
        <tissue evidence="2">Rhizome</tissue>
    </source>
</reference>
<evidence type="ECO:0000313" key="2">
    <source>
        <dbReference type="EMBL" id="KAG6492307.1"/>
    </source>
</evidence>
<organism evidence="2 3">
    <name type="scientific">Zingiber officinale</name>
    <name type="common">Ginger</name>
    <name type="synonym">Amomum zingiber</name>
    <dbReference type="NCBI Taxonomy" id="94328"/>
    <lineage>
        <taxon>Eukaryota</taxon>
        <taxon>Viridiplantae</taxon>
        <taxon>Streptophyta</taxon>
        <taxon>Embryophyta</taxon>
        <taxon>Tracheophyta</taxon>
        <taxon>Spermatophyta</taxon>
        <taxon>Magnoliopsida</taxon>
        <taxon>Liliopsida</taxon>
        <taxon>Zingiberales</taxon>
        <taxon>Zingiberaceae</taxon>
        <taxon>Zingiber</taxon>
    </lineage>
</organism>
<dbReference type="Proteomes" id="UP000734854">
    <property type="component" value="Unassembled WGS sequence"/>
</dbReference>
<dbReference type="EMBL" id="JACMSC010000013">
    <property type="protein sequence ID" value="KAG6492307.1"/>
    <property type="molecule type" value="Genomic_DNA"/>
</dbReference>
<sequence length="172" mass="18427">MAAATAIAGAIVCELGKKQHRPSNRDQALPTRGVRLPEPPAGGGKIVLQPRLCTLRSYGGNDAGVMRKSEKDASPFFASLADYIESSRKSQQFEIASGRLAMKLDLQQIAEAGGVCVAVIVCAATFAWISSARTRIRQMITLGCNSFVDSLIDSAVEALFCDSELSDWSDEM</sequence>
<keyword evidence="3" id="KW-1185">Reference proteome</keyword>
<keyword evidence="1" id="KW-0472">Membrane</keyword>
<dbReference type="PANTHER" id="PTHR36490">
    <property type="entry name" value="STRESS ENHANCED PROTEIN 2, CHLOROPLASTIC"/>
    <property type="match status" value="1"/>
</dbReference>
<gene>
    <name evidence="2" type="ORF">ZIOFF_047261</name>
</gene>
<evidence type="ECO:0000313" key="3">
    <source>
        <dbReference type="Proteomes" id="UP000734854"/>
    </source>
</evidence>
<keyword evidence="1" id="KW-1133">Transmembrane helix</keyword>